<dbReference type="Proteomes" id="UP001596012">
    <property type="component" value="Unassembled WGS sequence"/>
</dbReference>
<protein>
    <recommendedName>
        <fullName evidence="4">Sec-independent protein translocase protein TatA</fullName>
    </recommendedName>
</protein>
<proteinExistence type="predicted"/>
<comment type="caution">
    <text evidence="2">The sequence shown here is derived from an EMBL/GenBank/DDBJ whole genome shotgun (WGS) entry which is preliminary data.</text>
</comment>
<feature type="compositionally biased region" description="Basic and acidic residues" evidence="1">
    <location>
        <begin position="52"/>
        <end position="64"/>
    </location>
</feature>
<sequence>MEGLGVLLLVLAVLVPSITKLINSVAYRIRAKGKAEILRAKSETKQVNPGHSDSKGGKGRGDGR</sequence>
<name>A0ABV8YSR3_9ACTN</name>
<gene>
    <name evidence="2" type="ORF">ACFPH6_25030</name>
</gene>
<evidence type="ECO:0000256" key="1">
    <source>
        <dbReference type="SAM" id="MobiDB-lite"/>
    </source>
</evidence>
<accession>A0ABV8YSR3</accession>
<keyword evidence="3" id="KW-1185">Reference proteome</keyword>
<organism evidence="2 3">
    <name type="scientific">Streptomyces xiangluensis</name>
    <dbReference type="NCBI Taxonomy" id="2665720"/>
    <lineage>
        <taxon>Bacteria</taxon>
        <taxon>Bacillati</taxon>
        <taxon>Actinomycetota</taxon>
        <taxon>Actinomycetes</taxon>
        <taxon>Kitasatosporales</taxon>
        <taxon>Streptomycetaceae</taxon>
        <taxon>Streptomyces</taxon>
    </lineage>
</organism>
<dbReference type="EMBL" id="JBHSFG010000044">
    <property type="protein sequence ID" value="MFC4467754.1"/>
    <property type="molecule type" value="Genomic_DNA"/>
</dbReference>
<evidence type="ECO:0000313" key="3">
    <source>
        <dbReference type="Proteomes" id="UP001596012"/>
    </source>
</evidence>
<evidence type="ECO:0008006" key="4">
    <source>
        <dbReference type="Google" id="ProtNLM"/>
    </source>
</evidence>
<feature type="region of interest" description="Disordered" evidence="1">
    <location>
        <begin position="40"/>
        <end position="64"/>
    </location>
</feature>
<dbReference type="RefSeq" id="WP_386345276.1">
    <property type="nucleotide sequence ID" value="NZ_JBHSFG010000044.1"/>
</dbReference>
<reference evidence="3" key="1">
    <citation type="journal article" date="2019" name="Int. J. Syst. Evol. Microbiol.">
        <title>The Global Catalogue of Microorganisms (GCM) 10K type strain sequencing project: providing services to taxonomists for standard genome sequencing and annotation.</title>
        <authorList>
            <consortium name="The Broad Institute Genomics Platform"/>
            <consortium name="The Broad Institute Genome Sequencing Center for Infectious Disease"/>
            <person name="Wu L."/>
            <person name="Ma J."/>
        </authorList>
    </citation>
    <scope>NUCLEOTIDE SEQUENCE [LARGE SCALE GENOMIC DNA]</scope>
    <source>
        <strain evidence="3">DT43</strain>
    </source>
</reference>
<evidence type="ECO:0000313" key="2">
    <source>
        <dbReference type="EMBL" id="MFC4467754.1"/>
    </source>
</evidence>